<sequence>MGGVIFINGVEYGMSAQHARFETNQDLEEDESDHETPCFDDDSDYEENDLTEITSEGSISSSDSNEEDFTSSTSTVTSQTTSMFNTPRISRARAMISPTPAQPAGPLALASRQCKDVSNLLSERVETDLDYEIFPLGSPYV</sequence>
<evidence type="ECO:0000313" key="2">
    <source>
        <dbReference type="EMBL" id="KAL2039881.1"/>
    </source>
</evidence>
<feature type="compositionally biased region" description="Low complexity" evidence="1">
    <location>
        <begin position="51"/>
        <end position="63"/>
    </location>
</feature>
<accession>A0ABR4A3I1</accession>
<reference evidence="2 3" key="1">
    <citation type="submission" date="2024-09" db="EMBL/GenBank/DDBJ databases">
        <title>Rethinking Asexuality: The Enigmatic Case of Functional Sexual Genes in Lepraria (Stereocaulaceae).</title>
        <authorList>
            <person name="Doellman M."/>
            <person name="Sun Y."/>
            <person name="Barcenas-Pena A."/>
            <person name="Lumbsch H.T."/>
            <person name="Grewe F."/>
        </authorList>
    </citation>
    <scope>NUCLEOTIDE SEQUENCE [LARGE SCALE GENOMIC DNA]</scope>
    <source>
        <strain evidence="2 3">Mercado 3170</strain>
    </source>
</reference>
<keyword evidence="3" id="KW-1185">Reference proteome</keyword>
<dbReference type="Proteomes" id="UP001590950">
    <property type="component" value="Unassembled WGS sequence"/>
</dbReference>
<protein>
    <submittedName>
        <fullName evidence="2">Uncharacterized protein</fullName>
    </submittedName>
</protein>
<dbReference type="EMBL" id="JBEFKJ010000023">
    <property type="protein sequence ID" value="KAL2039881.1"/>
    <property type="molecule type" value="Genomic_DNA"/>
</dbReference>
<name>A0ABR4A3I1_9LECA</name>
<organism evidence="2 3">
    <name type="scientific">Stereocaulon virgatum</name>
    <dbReference type="NCBI Taxonomy" id="373712"/>
    <lineage>
        <taxon>Eukaryota</taxon>
        <taxon>Fungi</taxon>
        <taxon>Dikarya</taxon>
        <taxon>Ascomycota</taxon>
        <taxon>Pezizomycotina</taxon>
        <taxon>Lecanoromycetes</taxon>
        <taxon>OSLEUM clade</taxon>
        <taxon>Lecanoromycetidae</taxon>
        <taxon>Lecanorales</taxon>
        <taxon>Lecanorineae</taxon>
        <taxon>Stereocaulaceae</taxon>
        <taxon>Stereocaulon</taxon>
    </lineage>
</organism>
<evidence type="ECO:0000313" key="3">
    <source>
        <dbReference type="Proteomes" id="UP001590950"/>
    </source>
</evidence>
<feature type="region of interest" description="Disordered" evidence="1">
    <location>
        <begin position="21"/>
        <end position="107"/>
    </location>
</feature>
<feature type="compositionally biased region" description="Acidic residues" evidence="1">
    <location>
        <begin position="25"/>
        <end position="50"/>
    </location>
</feature>
<comment type="caution">
    <text evidence="2">The sequence shown here is derived from an EMBL/GenBank/DDBJ whole genome shotgun (WGS) entry which is preliminary data.</text>
</comment>
<feature type="compositionally biased region" description="Low complexity" evidence="1">
    <location>
        <begin position="70"/>
        <end position="82"/>
    </location>
</feature>
<evidence type="ECO:0000256" key="1">
    <source>
        <dbReference type="SAM" id="MobiDB-lite"/>
    </source>
</evidence>
<proteinExistence type="predicted"/>
<gene>
    <name evidence="2" type="ORF">N7G274_007284</name>
</gene>